<dbReference type="PANTHER" id="PTHR13723:SF281">
    <property type="entry name" value="PAPILIN"/>
    <property type="match status" value="1"/>
</dbReference>
<dbReference type="HOGENOM" id="CLU_574390_0_0_1"/>
<dbReference type="InterPro" id="IPR036383">
    <property type="entry name" value="TSP1_rpt_sf"/>
</dbReference>
<dbReference type="FunFam" id="2.20.100.10:FF:000005">
    <property type="entry name" value="ADAM metallopeptidase with thrombospondin type 1 motif 9"/>
    <property type="match status" value="1"/>
</dbReference>
<dbReference type="OMA" id="DSQYTIA"/>
<dbReference type="InParanoid" id="A7T053"/>
<dbReference type="Gene3D" id="2.60.120.830">
    <property type="match status" value="1"/>
</dbReference>
<accession>A7T053</accession>
<dbReference type="GO" id="GO:0005576">
    <property type="term" value="C:extracellular region"/>
    <property type="evidence" value="ECO:0007669"/>
    <property type="project" value="UniProtKB-SubCell"/>
</dbReference>
<dbReference type="PROSITE" id="PS50092">
    <property type="entry name" value="TSP1"/>
    <property type="match status" value="3"/>
</dbReference>
<dbReference type="SUPFAM" id="SSF82895">
    <property type="entry name" value="TSP-1 type 1 repeat"/>
    <property type="match status" value="4"/>
</dbReference>
<evidence type="ECO:0000256" key="4">
    <source>
        <dbReference type="ARBA" id="ARBA00022737"/>
    </source>
</evidence>
<evidence type="ECO:0000313" key="7">
    <source>
        <dbReference type="Proteomes" id="UP000001593"/>
    </source>
</evidence>
<keyword evidence="2" id="KW-0964">Secreted</keyword>
<dbReference type="PhylomeDB" id="A7T053"/>
<proteinExistence type="predicted"/>
<dbReference type="SMART" id="SM00209">
    <property type="entry name" value="TSP1"/>
    <property type="match status" value="4"/>
</dbReference>
<evidence type="ECO:0000256" key="3">
    <source>
        <dbReference type="ARBA" id="ARBA00022729"/>
    </source>
</evidence>
<dbReference type="Pfam" id="PF08686">
    <property type="entry name" value="PLAC"/>
    <property type="match status" value="1"/>
</dbReference>
<protein>
    <recommendedName>
        <fullName evidence="5">PLAC domain-containing protein</fullName>
    </recommendedName>
</protein>
<feature type="domain" description="PLAC" evidence="5">
    <location>
        <begin position="439"/>
        <end position="476"/>
    </location>
</feature>
<comment type="subcellular location">
    <subcellularLocation>
        <location evidence="1">Secreted</location>
    </subcellularLocation>
</comment>
<dbReference type="Pfam" id="PF05986">
    <property type="entry name" value="ADAMTS_spacer1"/>
    <property type="match status" value="1"/>
</dbReference>
<dbReference type="AlphaFoldDB" id="A7T053"/>
<evidence type="ECO:0000313" key="6">
    <source>
        <dbReference type="EMBL" id="EDO30665.1"/>
    </source>
</evidence>
<dbReference type="GO" id="GO:0031012">
    <property type="term" value="C:extracellular matrix"/>
    <property type="evidence" value="ECO:0000318"/>
    <property type="project" value="GO_Central"/>
</dbReference>
<dbReference type="InterPro" id="IPR010294">
    <property type="entry name" value="ADAMTS_spacer1"/>
</dbReference>
<dbReference type="InterPro" id="IPR000884">
    <property type="entry name" value="TSP1_rpt"/>
</dbReference>
<dbReference type="Proteomes" id="UP000001593">
    <property type="component" value="Unassembled WGS sequence"/>
</dbReference>
<keyword evidence="3" id="KW-0732">Signal</keyword>
<dbReference type="eggNOG" id="KOG3538">
    <property type="taxonomic scope" value="Eukaryota"/>
</dbReference>
<evidence type="ECO:0000259" key="5">
    <source>
        <dbReference type="PROSITE" id="PS50900"/>
    </source>
</evidence>
<sequence length="476" mass="54668">CELNCLAKGHKFFLRLKPHVEDGTPCLSDLKKICIKGKCEVRRESDLKKICIKRRCEVRRVTDLKKICIKGGLLGYNPVITIPSGSTNINITEMRRSKNYLAIKSHESDKYFLNGNWVIDLPRGYRIAGTKFYYKRPKRNQKFNEAVISKGPINMNLDIMIIYQGDEPNIMYSYNLPPRFGGSPPKLAAYRWELAGYSECSHPCAGGLKSAFYQCIRSIDNVRVQDSLCTEIVAKPDRRKVCNIQPCPARWVPGEWKKCGKTCGSGIQLRNLYCRQKMDVDGRQVDRKVEINNCPQWSRLKVTRPCQLPPCPPPNEWKTGPWRQCSANCGQGKQTRIVFCTNEVRNVHQQVPIYNCRHSPQPESERNCTIKECAPEWFVTSWQKCSTTCGGGSQHRIVMCLNDQGKRVGGCEVSKKPLHWQRCNTQNCPRSRWRRPDKSEDSCKDESKGMCMIVVQARFCTIKSYRERCCESCKNL</sequence>
<dbReference type="InterPro" id="IPR010909">
    <property type="entry name" value="PLAC"/>
</dbReference>
<evidence type="ECO:0000256" key="1">
    <source>
        <dbReference type="ARBA" id="ARBA00004613"/>
    </source>
</evidence>
<dbReference type="Gene3D" id="2.20.100.10">
    <property type="entry name" value="Thrombospondin type-1 (TSP1) repeat"/>
    <property type="match status" value="4"/>
</dbReference>
<keyword evidence="4" id="KW-0677">Repeat</keyword>
<evidence type="ECO:0000256" key="2">
    <source>
        <dbReference type="ARBA" id="ARBA00022525"/>
    </source>
</evidence>
<organism evidence="6 7">
    <name type="scientific">Nematostella vectensis</name>
    <name type="common">Starlet sea anemone</name>
    <dbReference type="NCBI Taxonomy" id="45351"/>
    <lineage>
        <taxon>Eukaryota</taxon>
        <taxon>Metazoa</taxon>
        <taxon>Cnidaria</taxon>
        <taxon>Anthozoa</taxon>
        <taxon>Hexacorallia</taxon>
        <taxon>Actiniaria</taxon>
        <taxon>Edwardsiidae</taxon>
        <taxon>Nematostella</taxon>
    </lineage>
</organism>
<dbReference type="EMBL" id="DS470003">
    <property type="protein sequence ID" value="EDO30665.1"/>
    <property type="molecule type" value="Genomic_DNA"/>
</dbReference>
<feature type="non-terminal residue" evidence="6">
    <location>
        <position position="1"/>
    </location>
</feature>
<dbReference type="InterPro" id="IPR050439">
    <property type="entry name" value="ADAMTS_ADAMTS-like"/>
</dbReference>
<dbReference type="PANTHER" id="PTHR13723">
    <property type="entry name" value="ADAMTS A DISINTEGRIN AND METALLOPROTEASE WITH THROMBOSPONDIN MOTIFS PROTEASE"/>
    <property type="match status" value="1"/>
</dbReference>
<name>A7T053_NEMVE</name>
<dbReference type="Pfam" id="PF19030">
    <property type="entry name" value="TSP1_ADAMTS"/>
    <property type="match status" value="4"/>
</dbReference>
<reference evidence="6 7" key="1">
    <citation type="journal article" date="2007" name="Science">
        <title>Sea anemone genome reveals ancestral eumetazoan gene repertoire and genomic organization.</title>
        <authorList>
            <person name="Putnam N.H."/>
            <person name="Srivastava M."/>
            <person name="Hellsten U."/>
            <person name="Dirks B."/>
            <person name="Chapman J."/>
            <person name="Salamov A."/>
            <person name="Terry A."/>
            <person name="Shapiro H."/>
            <person name="Lindquist E."/>
            <person name="Kapitonov V.V."/>
            <person name="Jurka J."/>
            <person name="Genikhovich G."/>
            <person name="Grigoriev I.V."/>
            <person name="Lucas S.M."/>
            <person name="Steele R.E."/>
            <person name="Finnerty J.R."/>
            <person name="Technau U."/>
            <person name="Martindale M.Q."/>
            <person name="Rokhsar D.S."/>
        </authorList>
    </citation>
    <scope>NUCLEOTIDE SEQUENCE [LARGE SCALE GENOMIC DNA]</scope>
    <source>
        <strain evidence="7">CH2 X CH6</strain>
    </source>
</reference>
<keyword evidence="7" id="KW-1185">Reference proteome</keyword>
<gene>
    <name evidence="6" type="ORF">NEMVEDRAFT_v1g139926</name>
</gene>
<dbReference type="PROSITE" id="PS50900">
    <property type="entry name" value="PLAC"/>
    <property type="match status" value="1"/>
</dbReference>